<reference evidence="1 2" key="1">
    <citation type="journal article" date="2016" name="Nat. Commun.">
        <title>Thousands of microbial genomes shed light on interconnected biogeochemical processes in an aquifer system.</title>
        <authorList>
            <person name="Anantharaman K."/>
            <person name="Brown C.T."/>
            <person name="Hug L.A."/>
            <person name="Sharon I."/>
            <person name="Castelle C.J."/>
            <person name="Probst A.J."/>
            <person name="Thomas B.C."/>
            <person name="Singh A."/>
            <person name="Wilkins M.J."/>
            <person name="Karaoz U."/>
            <person name="Brodie E.L."/>
            <person name="Williams K.H."/>
            <person name="Hubbard S.S."/>
            <person name="Banfield J.F."/>
        </authorList>
    </citation>
    <scope>NUCLEOTIDE SEQUENCE [LARGE SCALE GENOMIC DNA]</scope>
</reference>
<proteinExistence type="predicted"/>
<comment type="caution">
    <text evidence="1">The sequence shown here is derived from an EMBL/GenBank/DDBJ whole genome shotgun (WGS) entry which is preliminary data.</text>
</comment>
<accession>A0A1F5VN35</accession>
<gene>
    <name evidence="1" type="ORF">A2Z53_00105</name>
</gene>
<protein>
    <submittedName>
        <fullName evidence="1">Uncharacterized protein</fullName>
    </submittedName>
</protein>
<name>A0A1F5VN35_9BACT</name>
<evidence type="ECO:0000313" key="2">
    <source>
        <dbReference type="Proteomes" id="UP000177451"/>
    </source>
</evidence>
<dbReference type="Proteomes" id="UP000177451">
    <property type="component" value="Unassembled WGS sequence"/>
</dbReference>
<evidence type="ECO:0000313" key="1">
    <source>
        <dbReference type="EMBL" id="OGF64688.1"/>
    </source>
</evidence>
<dbReference type="AlphaFoldDB" id="A0A1F5VN35"/>
<organism evidence="1 2">
    <name type="scientific">Candidatus Giovannonibacteria bacterium RIFCSPHIGHO2_02_42_15</name>
    <dbReference type="NCBI Taxonomy" id="1798329"/>
    <lineage>
        <taxon>Bacteria</taxon>
        <taxon>Candidatus Giovannoniibacteriota</taxon>
    </lineage>
</organism>
<dbReference type="EMBL" id="MFHH01000037">
    <property type="protein sequence ID" value="OGF64688.1"/>
    <property type="molecule type" value="Genomic_DNA"/>
</dbReference>
<sequence length="59" mass="6309">MRKHIGELGGQYFFSDIRLPTGAALARAMIINVAVDVAVLLMFCERLGGNEATAVAAMQ</sequence>